<feature type="domain" description="PafC HTH" evidence="3">
    <location>
        <begin position="361"/>
        <end position="472"/>
    </location>
</feature>
<gene>
    <name evidence="5" type="ORF">AAE021_06170</name>
</gene>
<feature type="domain" description="WYL" evidence="2">
    <location>
        <begin position="150"/>
        <end position="227"/>
    </location>
</feature>
<proteinExistence type="predicted"/>
<dbReference type="PANTHER" id="PTHR34580">
    <property type="match status" value="1"/>
</dbReference>
<dbReference type="PROSITE" id="PS52050">
    <property type="entry name" value="WYL"/>
    <property type="match status" value="2"/>
</dbReference>
<evidence type="ECO:0000313" key="5">
    <source>
        <dbReference type="EMBL" id="WZP17140.1"/>
    </source>
</evidence>
<dbReference type="Proteomes" id="UP001448858">
    <property type="component" value="Chromosome"/>
</dbReference>
<protein>
    <submittedName>
        <fullName evidence="5">WYL domain-containing protein</fullName>
    </submittedName>
</protein>
<dbReference type="InterPro" id="IPR026881">
    <property type="entry name" value="WYL_dom"/>
</dbReference>
<dbReference type="Pfam" id="PF19187">
    <property type="entry name" value="HTH_PafC"/>
    <property type="match status" value="1"/>
</dbReference>
<evidence type="ECO:0000259" key="3">
    <source>
        <dbReference type="Pfam" id="PF19187"/>
    </source>
</evidence>
<feature type="region of interest" description="Disordered" evidence="1">
    <location>
        <begin position="166"/>
        <end position="192"/>
    </location>
</feature>
<feature type="domain" description="WCX" evidence="4">
    <location>
        <begin position="592"/>
        <end position="662"/>
    </location>
</feature>
<accession>A0ABZ2ZZL0</accession>
<name>A0ABZ2ZZL0_9MICC</name>
<evidence type="ECO:0000259" key="4">
    <source>
        <dbReference type="Pfam" id="PF25583"/>
    </source>
</evidence>
<dbReference type="PANTHER" id="PTHR34580:SF1">
    <property type="entry name" value="PROTEIN PAFC"/>
    <property type="match status" value="1"/>
</dbReference>
<evidence type="ECO:0000256" key="1">
    <source>
        <dbReference type="SAM" id="MobiDB-lite"/>
    </source>
</evidence>
<dbReference type="EMBL" id="CP151657">
    <property type="protein sequence ID" value="WZP17140.1"/>
    <property type="molecule type" value="Genomic_DNA"/>
</dbReference>
<feature type="domain" description="WYL" evidence="2">
    <location>
        <begin position="498"/>
        <end position="565"/>
    </location>
</feature>
<dbReference type="Pfam" id="PF25583">
    <property type="entry name" value="WCX"/>
    <property type="match status" value="2"/>
</dbReference>
<dbReference type="InterPro" id="IPR051534">
    <property type="entry name" value="CBASS_pafABC_assoc_protein"/>
</dbReference>
<feature type="domain" description="WCX" evidence="4">
    <location>
        <begin position="258"/>
        <end position="331"/>
    </location>
</feature>
<dbReference type="InterPro" id="IPR043839">
    <property type="entry name" value="PafC_HTH"/>
</dbReference>
<dbReference type="InterPro" id="IPR057727">
    <property type="entry name" value="WCX_dom"/>
</dbReference>
<evidence type="ECO:0000313" key="6">
    <source>
        <dbReference type="Proteomes" id="UP001448858"/>
    </source>
</evidence>
<dbReference type="Pfam" id="PF13280">
    <property type="entry name" value="WYL"/>
    <property type="match status" value="2"/>
</dbReference>
<keyword evidence="6" id="KW-1185">Reference proteome</keyword>
<dbReference type="RefSeq" id="WP_342024737.1">
    <property type="nucleotide sequence ID" value="NZ_CP151657.1"/>
</dbReference>
<evidence type="ECO:0000259" key="2">
    <source>
        <dbReference type="Pfam" id="PF13280"/>
    </source>
</evidence>
<organism evidence="5 6">
    <name type="scientific">Arthrobacter citreus</name>
    <dbReference type="NCBI Taxonomy" id="1670"/>
    <lineage>
        <taxon>Bacteria</taxon>
        <taxon>Bacillati</taxon>
        <taxon>Actinomycetota</taxon>
        <taxon>Actinomycetes</taxon>
        <taxon>Micrococcales</taxon>
        <taxon>Micrococcaceae</taxon>
        <taxon>Arthrobacter</taxon>
    </lineage>
</organism>
<sequence length="684" mass="74128">MSANRTERLLTLVIVLLSSTRGFTKHELFEEIELYGEAPSTAAREKLFDRDKAFLREQGIPVESYSEETLYDQDNSVRRYRIRADAYRLPGVRFTPGESAVLALAANMWEQASLGSAAARALRKLQARGVVAEAAAASPLQPRIRTNDPNFDTVWKATTTRTPISFGYRPATRAGSASGPSKTVRRRSTTRHVQPWGMGSRFGHWYVVGWDLDRKAERFFRLSRITTPVALEPGSYDVPADFAIEDSLASLDRVFAPATAVVEVREGAAAELRLRADVPPAPAGRPGWEVLRLTVPDLDALAADTAGLGASATAVDPPEFRQSVVDLLQQAMAAQLKPLPSFTLTRRVPAPASTSTAAQSHLTRLLDLVPYILGNQGADLENTARRFGVSATQLASDLNLLFVSGPRHYPNGLMDVNFENGQIFIDNAEDLSEPVRLGMDEAAALIVGLQTLAALPGVGESPAIASALDKLSEAAGESGRAARGVAARLAEPEGTALILDQLQQAIAGRRQLALRYLVPSRDEMTDRIVDPRRLVSVNDCWYLEAWCHRSEGVRNFRVDRIHGVTDSGPASWQGPDQDSFASGLFRPSAEDELVTLVLEPSASWVESAYDAGRRADLPRGRSAVELRVGNTRWIPGFVAAQGGSAVVAAPDELRQETGDWLRMALANYPEQSPAAGPGPAPQQG</sequence>
<reference evidence="5 6" key="1">
    <citation type="submission" date="2024-04" db="EMBL/GenBank/DDBJ databases">
        <title>Arthrobacter sp. from Plains bison fecal sample.</title>
        <authorList>
            <person name="Ruzzini A."/>
        </authorList>
    </citation>
    <scope>NUCLEOTIDE SEQUENCE [LARGE SCALE GENOMIC DNA]</scope>
    <source>
        <strain evidence="5 6">EINP1</strain>
    </source>
</reference>